<feature type="region of interest" description="Disordered" evidence="1">
    <location>
        <begin position="69"/>
        <end position="133"/>
    </location>
</feature>
<dbReference type="Proteomes" id="UP000298030">
    <property type="component" value="Unassembled WGS sequence"/>
</dbReference>
<comment type="caution">
    <text evidence="2">The sequence shown here is derived from an EMBL/GenBank/DDBJ whole genome shotgun (WGS) entry which is preliminary data.</text>
</comment>
<feature type="compositionally biased region" description="Polar residues" evidence="1">
    <location>
        <begin position="113"/>
        <end position="123"/>
    </location>
</feature>
<evidence type="ECO:0000256" key="1">
    <source>
        <dbReference type="SAM" id="MobiDB-lite"/>
    </source>
</evidence>
<organism evidence="2 3">
    <name type="scientific">Coprinellus micaceus</name>
    <name type="common">Glistening ink-cap mushroom</name>
    <name type="synonym">Coprinus micaceus</name>
    <dbReference type="NCBI Taxonomy" id="71717"/>
    <lineage>
        <taxon>Eukaryota</taxon>
        <taxon>Fungi</taxon>
        <taxon>Dikarya</taxon>
        <taxon>Basidiomycota</taxon>
        <taxon>Agaricomycotina</taxon>
        <taxon>Agaricomycetes</taxon>
        <taxon>Agaricomycetidae</taxon>
        <taxon>Agaricales</taxon>
        <taxon>Agaricineae</taxon>
        <taxon>Psathyrellaceae</taxon>
        <taxon>Coprinellus</taxon>
    </lineage>
</organism>
<evidence type="ECO:0000313" key="3">
    <source>
        <dbReference type="Proteomes" id="UP000298030"/>
    </source>
</evidence>
<accession>A0A4Y7TSF1</accession>
<sequence>MSRRSKPPFKLAGSSASVAPTSPPKRPHCGICNRDFDDNRGFKSHYEKCLQQKEDAQKDKDYVRKVEARCNKAHEPESPVKAQRKPWEHLSPLKPRAGLQSKVNAPPKIHSAPDTQAQGSQAHSPPVLQPQANLGDIRVEYIPSSNREEVHKTADEYDQPPVRIPYERVKESLGGRPPWYPFQSRADFEIAKLGLEALNHRQLDALLSTVQRCISGEDTLSFKRSSEVLEVWEHAAELTTPFNKYDVKVPYNGQEHHFQFPGCSLWDWAMELVDDPNLIQLFEWDACKMSRYDGEQFIPFVNEPWTAKRWWDVQESLKDGGKPLFFILYTDETKLSSSGTTTGYPVVARIANLPEHVRNSHGFGGGRVVGLLPDVEDDEGEKGKPHFVDFKRVVWHGSLDEIFGSIAEYSHCGRWKKCGDGVERKVHPIVYLFSADFQEQCVIALNRGFRGLFPCPICLIPKELLSDMSQQFPKRTAKASQKLLAQAQRAQTKADAEAILKTQSLRNVKNSLWKVNHSDPHKVLTWDHMHSYSHGLGGKHLWPTIQQHIKGYEREMAKTIDERAASFPRWSRLNHFSKIIDINFSDANKLRDIMKISLYIMHDLLTCSSDRAGHALLKAVRIYLNLDMFAAMETHTPSTIDRISDEISTFGSQIERFQHLSEFKKDWNFPKMHTHTHMVEDIIEKGVTQNGNTNVGEGFHRPLKHTYTHHSNFKNVDEQVCKSDLSCSGAEVLEQLASVGCGDLETTQDIEAAHNSLLPSRKRPGNFGSIILGAPQKPQTISQIEGTHQDHHYFSQFSQQLKAHLQGQKNGVPGTDGLTIQITEYRFLKVSYRSVVDYKTHTDYLRSAPQFYGQPRHDWVLLDDPEGGLTFAQLIFVFTLSTGKAPGESPHPFALVLPYSGKVTKAKRTRDTDLGLWRIRKSSATKIVTISSIIRGALLVPMHEEEEDAIVFDVLDTDMFVRVRRLSGTLV</sequence>
<dbReference type="InterPro" id="IPR041078">
    <property type="entry name" value="Plavaka"/>
</dbReference>
<dbReference type="OrthoDB" id="3239511at2759"/>
<feature type="compositionally biased region" description="Basic and acidic residues" evidence="1">
    <location>
        <begin position="69"/>
        <end position="78"/>
    </location>
</feature>
<keyword evidence="3" id="KW-1185">Reference proteome</keyword>
<gene>
    <name evidence="2" type="ORF">FA13DRAFT_1880230</name>
</gene>
<protein>
    <submittedName>
        <fullName evidence="2">Uncharacterized protein</fullName>
    </submittedName>
</protein>
<reference evidence="2 3" key="1">
    <citation type="journal article" date="2019" name="Nat. Ecol. Evol.">
        <title>Megaphylogeny resolves global patterns of mushroom evolution.</title>
        <authorList>
            <person name="Varga T."/>
            <person name="Krizsan K."/>
            <person name="Foldi C."/>
            <person name="Dima B."/>
            <person name="Sanchez-Garcia M."/>
            <person name="Sanchez-Ramirez S."/>
            <person name="Szollosi G.J."/>
            <person name="Szarkandi J.G."/>
            <person name="Papp V."/>
            <person name="Albert L."/>
            <person name="Andreopoulos W."/>
            <person name="Angelini C."/>
            <person name="Antonin V."/>
            <person name="Barry K.W."/>
            <person name="Bougher N.L."/>
            <person name="Buchanan P."/>
            <person name="Buyck B."/>
            <person name="Bense V."/>
            <person name="Catcheside P."/>
            <person name="Chovatia M."/>
            <person name="Cooper J."/>
            <person name="Damon W."/>
            <person name="Desjardin D."/>
            <person name="Finy P."/>
            <person name="Geml J."/>
            <person name="Haridas S."/>
            <person name="Hughes K."/>
            <person name="Justo A."/>
            <person name="Karasinski D."/>
            <person name="Kautmanova I."/>
            <person name="Kiss B."/>
            <person name="Kocsube S."/>
            <person name="Kotiranta H."/>
            <person name="LaButti K.M."/>
            <person name="Lechner B.E."/>
            <person name="Liimatainen K."/>
            <person name="Lipzen A."/>
            <person name="Lukacs Z."/>
            <person name="Mihaltcheva S."/>
            <person name="Morgado L.N."/>
            <person name="Niskanen T."/>
            <person name="Noordeloos M.E."/>
            <person name="Ohm R.A."/>
            <person name="Ortiz-Santana B."/>
            <person name="Ovrebo C."/>
            <person name="Racz N."/>
            <person name="Riley R."/>
            <person name="Savchenko A."/>
            <person name="Shiryaev A."/>
            <person name="Soop K."/>
            <person name="Spirin V."/>
            <person name="Szebenyi C."/>
            <person name="Tomsovsky M."/>
            <person name="Tulloss R.E."/>
            <person name="Uehling J."/>
            <person name="Grigoriev I.V."/>
            <person name="Vagvolgyi C."/>
            <person name="Papp T."/>
            <person name="Martin F.M."/>
            <person name="Miettinen O."/>
            <person name="Hibbett D.S."/>
            <person name="Nagy L.G."/>
        </authorList>
    </citation>
    <scope>NUCLEOTIDE SEQUENCE [LARGE SCALE GENOMIC DNA]</scope>
    <source>
        <strain evidence="2 3">FP101781</strain>
    </source>
</reference>
<dbReference type="STRING" id="71717.A0A4Y7TSF1"/>
<name>A0A4Y7TSF1_COPMI</name>
<dbReference type="AlphaFoldDB" id="A0A4Y7TSF1"/>
<evidence type="ECO:0000313" key="2">
    <source>
        <dbReference type="EMBL" id="TEB37113.1"/>
    </source>
</evidence>
<dbReference type="Pfam" id="PF18759">
    <property type="entry name" value="Plavaka"/>
    <property type="match status" value="1"/>
</dbReference>
<proteinExistence type="predicted"/>
<feature type="region of interest" description="Disordered" evidence="1">
    <location>
        <begin position="1"/>
        <end position="30"/>
    </location>
</feature>
<dbReference type="EMBL" id="QPFP01000004">
    <property type="protein sequence ID" value="TEB37113.1"/>
    <property type="molecule type" value="Genomic_DNA"/>
</dbReference>